<evidence type="ECO:0000313" key="1">
    <source>
        <dbReference type="EMBL" id="TWT75459.1"/>
    </source>
</evidence>
<protein>
    <recommendedName>
        <fullName evidence="3">AAA+ ATPase domain-containing protein</fullName>
    </recommendedName>
</protein>
<name>A0A5C5YKW4_9BACT</name>
<dbReference type="RefSeq" id="WP_146588241.1">
    <property type="nucleotide sequence ID" value="NZ_SJPO01000007.1"/>
</dbReference>
<dbReference type="InterPro" id="IPR027417">
    <property type="entry name" value="P-loop_NTPase"/>
</dbReference>
<dbReference type="Proteomes" id="UP000318478">
    <property type="component" value="Unassembled WGS sequence"/>
</dbReference>
<keyword evidence="2" id="KW-1185">Reference proteome</keyword>
<dbReference type="OrthoDB" id="282562at2"/>
<proteinExistence type="predicted"/>
<comment type="caution">
    <text evidence="1">The sequence shown here is derived from an EMBL/GenBank/DDBJ whole genome shotgun (WGS) entry which is preliminary data.</text>
</comment>
<sequence length="201" mass="22374">MTRPDPIPTAASNPFATCWTRPGALPFLPTDQASVDHCLAVLRGNGMRGKIVGPHGAGKSTLLRALQASLEEAGVPTAWLRGGRDAAPATAAQFRGRVCLIDSFEELGRWRRRQWRRHPWGVVVTTHGRDRLPALAELRPTLADIERCFGLLTQDRSTPVTRTDLRNAFARHEGNVREVWFDLYDRHEQRQRNLNPSAAGA</sequence>
<dbReference type="AlphaFoldDB" id="A0A5C5YKW4"/>
<organism evidence="1 2">
    <name type="scientific">Posidoniimonas polymericola</name>
    <dbReference type="NCBI Taxonomy" id="2528002"/>
    <lineage>
        <taxon>Bacteria</taxon>
        <taxon>Pseudomonadati</taxon>
        <taxon>Planctomycetota</taxon>
        <taxon>Planctomycetia</taxon>
        <taxon>Pirellulales</taxon>
        <taxon>Lacipirellulaceae</taxon>
        <taxon>Posidoniimonas</taxon>
    </lineage>
</organism>
<gene>
    <name evidence="1" type="ORF">Pla123a_29680</name>
</gene>
<dbReference type="SUPFAM" id="SSF52540">
    <property type="entry name" value="P-loop containing nucleoside triphosphate hydrolases"/>
    <property type="match status" value="1"/>
</dbReference>
<accession>A0A5C5YKW4</accession>
<dbReference type="EMBL" id="SJPO01000007">
    <property type="protein sequence ID" value="TWT75459.1"/>
    <property type="molecule type" value="Genomic_DNA"/>
</dbReference>
<evidence type="ECO:0000313" key="2">
    <source>
        <dbReference type="Proteomes" id="UP000318478"/>
    </source>
</evidence>
<reference evidence="1 2" key="1">
    <citation type="submission" date="2019-02" db="EMBL/GenBank/DDBJ databases">
        <title>Deep-cultivation of Planctomycetes and their phenomic and genomic characterization uncovers novel biology.</title>
        <authorList>
            <person name="Wiegand S."/>
            <person name="Jogler M."/>
            <person name="Boedeker C."/>
            <person name="Pinto D."/>
            <person name="Vollmers J."/>
            <person name="Rivas-Marin E."/>
            <person name="Kohn T."/>
            <person name="Peeters S.H."/>
            <person name="Heuer A."/>
            <person name="Rast P."/>
            <person name="Oberbeckmann S."/>
            <person name="Bunk B."/>
            <person name="Jeske O."/>
            <person name="Meyerdierks A."/>
            <person name="Storesund J.E."/>
            <person name="Kallscheuer N."/>
            <person name="Luecker S."/>
            <person name="Lage O.M."/>
            <person name="Pohl T."/>
            <person name="Merkel B.J."/>
            <person name="Hornburger P."/>
            <person name="Mueller R.-W."/>
            <person name="Bruemmer F."/>
            <person name="Labrenz M."/>
            <person name="Spormann A.M."/>
            <person name="Op Den Camp H."/>
            <person name="Overmann J."/>
            <person name="Amann R."/>
            <person name="Jetten M.S.M."/>
            <person name="Mascher T."/>
            <person name="Medema M.H."/>
            <person name="Devos D.P."/>
            <person name="Kaster A.-K."/>
            <person name="Ovreas L."/>
            <person name="Rohde M."/>
            <person name="Galperin M.Y."/>
            <person name="Jogler C."/>
        </authorList>
    </citation>
    <scope>NUCLEOTIDE SEQUENCE [LARGE SCALE GENOMIC DNA]</scope>
    <source>
        <strain evidence="1 2">Pla123a</strain>
    </source>
</reference>
<evidence type="ECO:0008006" key="3">
    <source>
        <dbReference type="Google" id="ProtNLM"/>
    </source>
</evidence>